<organism evidence="2 3">
    <name type="scientific">Clostridium senegalense</name>
    <dbReference type="NCBI Taxonomy" id="1465809"/>
    <lineage>
        <taxon>Bacteria</taxon>
        <taxon>Bacillati</taxon>
        <taxon>Bacillota</taxon>
        <taxon>Clostridia</taxon>
        <taxon>Eubacteriales</taxon>
        <taxon>Clostridiaceae</taxon>
        <taxon>Clostridium</taxon>
    </lineage>
</organism>
<evidence type="ECO:0000313" key="3">
    <source>
        <dbReference type="Proteomes" id="UP000481872"/>
    </source>
</evidence>
<protein>
    <recommendedName>
        <fullName evidence="1">YokE-like PH domain-containing protein</fullName>
    </recommendedName>
</protein>
<feature type="domain" description="YokE-like PH" evidence="1">
    <location>
        <begin position="16"/>
        <end position="112"/>
    </location>
</feature>
<reference evidence="2 3" key="1">
    <citation type="submission" date="2020-02" db="EMBL/GenBank/DDBJ databases">
        <title>Genome assembly of a novel Clostridium senegalense strain.</title>
        <authorList>
            <person name="Gupta T.B."/>
            <person name="Jauregui R."/>
            <person name="Maclean P."/>
            <person name="Nawarathana A."/>
            <person name="Brightwell G."/>
        </authorList>
    </citation>
    <scope>NUCLEOTIDE SEQUENCE [LARGE SCALE GENOMIC DNA]</scope>
    <source>
        <strain evidence="2 3">AGRFS4</strain>
    </source>
</reference>
<keyword evidence="3" id="KW-1185">Reference proteome</keyword>
<dbReference type="EMBL" id="JAAGPU010000037">
    <property type="protein sequence ID" value="NEU06217.1"/>
    <property type="molecule type" value="Genomic_DNA"/>
</dbReference>
<dbReference type="AlphaFoldDB" id="A0A6M0H6R6"/>
<proteinExistence type="predicted"/>
<evidence type="ECO:0000313" key="2">
    <source>
        <dbReference type="EMBL" id="NEU06217.1"/>
    </source>
</evidence>
<sequence length="115" mass="13289">MASKDILINLAKDDFEKDEEIISIVSGALEKHINGKNTVRAGLVIATNKKIRFISKRFLKIYKDIIEYNVIEDVEVSEEKLGYRIFLKGKIQSFVIEFGECEDINKFISYINNKK</sequence>
<accession>A0A6M0H6R6</accession>
<evidence type="ECO:0000259" key="1">
    <source>
        <dbReference type="Pfam" id="PF14470"/>
    </source>
</evidence>
<dbReference type="Pfam" id="PF14470">
    <property type="entry name" value="bPH_3"/>
    <property type="match status" value="1"/>
</dbReference>
<dbReference type="RefSeq" id="WP_061996878.1">
    <property type="nucleotide sequence ID" value="NZ_JAAGPU010000037.1"/>
</dbReference>
<comment type="caution">
    <text evidence="2">The sequence shown here is derived from an EMBL/GenBank/DDBJ whole genome shotgun (WGS) entry which is preliminary data.</text>
</comment>
<gene>
    <name evidence="2" type="ORF">G3M99_15440</name>
</gene>
<dbReference type="Proteomes" id="UP000481872">
    <property type="component" value="Unassembled WGS sequence"/>
</dbReference>
<name>A0A6M0H6R6_9CLOT</name>
<dbReference type="InterPro" id="IPR039519">
    <property type="entry name" value="YokE-like_PH"/>
</dbReference>